<dbReference type="GO" id="GO:0004757">
    <property type="term" value="F:sepiapterin reductase (NADP+) activity"/>
    <property type="evidence" value="ECO:0007669"/>
    <property type="project" value="TreeGrafter"/>
</dbReference>
<keyword evidence="6" id="KW-1185">Reference proteome</keyword>
<keyword evidence="2" id="KW-0963">Cytoplasm</keyword>
<sequence>MLLPHTLYVITGANRGFGKAIAHAIASKVNHTATMVLVGRQSDSLERVARNIVEKNPKISTRLISNVSLDSAMTAQDTILKPLETIVTHHVPAVTRAILVNNAGSTGDLSKKVADYEPQEIQSYMDMNIVSYITLISGFIRLFYPKAEEEEDTIRPIAPQLTLVNISSLLAVEPFANWGLYATGKSARDMLLRILAKEEDKESVRTLSYAPGPLDNEMQKHVRETLGDTKQKKLYTDMANENKLVSMEASADKLVELLHNNAFESGAHIDFFDP</sequence>
<proteinExistence type="predicted"/>
<dbReference type="InterPro" id="IPR051721">
    <property type="entry name" value="Biopterin_syn/organic_redct"/>
</dbReference>
<dbReference type="PANTHER" id="PTHR44085:SF2">
    <property type="entry name" value="SEPIAPTERIN REDUCTASE"/>
    <property type="match status" value="1"/>
</dbReference>
<evidence type="ECO:0000256" key="2">
    <source>
        <dbReference type="ARBA" id="ARBA00022490"/>
    </source>
</evidence>
<dbReference type="EMBL" id="JAIXMP010000021">
    <property type="protein sequence ID" value="KAI9256443.1"/>
    <property type="molecule type" value="Genomic_DNA"/>
</dbReference>
<dbReference type="GO" id="GO:0006729">
    <property type="term" value="P:tetrahydrobiopterin biosynthetic process"/>
    <property type="evidence" value="ECO:0007669"/>
    <property type="project" value="TreeGrafter"/>
</dbReference>
<evidence type="ECO:0000256" key="3">
    <source>
        <dbReference type="ARBA" id="ARBA00022857"/>
    </source>
</evidence>
<dbReference type="InterPro" id="IPR002347">
    <property type="entry name" value="SDR_fam"/>
</dbReference>
<dbReference type="InterPro" id="IPR036291">
    <property type="entry name" value="NAD(P)-bd_dom_sf"/>
</dbReference>
<evidence type="ECO:0000256" key="1">
    <source>
        <dbReference type="ARBA" id="ARBA00004496"/>
    </source>
</evidence>
<gene>
    <name evidence="5" type="ORF">BDA99DRAFT_441764</name>
</gene>
<organism evidence="5 6">
    <name type="scientific">Phascolomyces articulosus</name>
    <dbReference type="NCBI Taxonomy" id="60185"/>
    <lineage>
        <taxon>Eukaryota</taxon>
        <taxon>Fungi</taxon>
        <taxon>Fungi incertae sedis</taxon>
        <taxon>Mucoromycota</taxon>
        <taxon>Mucoromycotina</taxon>
        <taxon>Mucoromycetes</taxon>
        <taxon>Mucorales</taxon>
        <taxon>Lichtheimiaceae</taxon>
        <taxon>Phascolomyces</taxon>
    </lineage>
</organism>
<dbReference type="PRINTS" id="PR00081">
    <property type="entry name" value="GDHRDH"/>
</dbReference>
<accession>A0AAD5K5I4</accession>
<reference evidence="5" key="1">
    <citation type="journal article" date="2022" name="IScience">
        <title>Evolution of zygomycete secretomes and the origins of terrestrial fungal ecologies.</title>
        <authorList>
            <person name="Chang Y."/>
            <person name="Wang Y."/>
            <person name="Mondo S."/>
            <person name="Ahrendt S."/>
            <person name="Andreopoulos W."/>
            <person name="Barry K."/>
            <person name="Beard J."/>
            <person name="Benny G.L."/>
            <person name="Blankenship S."/>
            <person name="Bonito G."/>
            <person name="Cuomo C."/>
            <person name="Desiro A."/>
            <person name="Gervers K.A."/>
            <person name="Hundley H."/>
            <person name="Kuo A."/>
            <person name="LaButti K."/>
            <person name="Lang B.F."/>
            <person name="Lipzen A."/>
            <person name="O'Donnell K."/>
            <person name="Pangilinan J."/>
            <person name="Reynolds N."/>
            <person name="Sandor L."/>
            <person name="Smith M.E."/>
            <person name="Tsang A."/>
            <person name="Grigoriev I.V."/>
            <person name="Stajich J.E."/>
            <person name="Spatafora J.W."/>
        </authorList>
    </citation>
    <scope>NUCLEOTIDE SEQUENCE</scope>
    <source>
        <strain evidence="5">RSA 2281</strain>
    </source>
</reference>
<dbReference type="AlphaFoldDB" id="A0AAD5K5I4"/>
<comment type="caution">
    <text evidence="5">The sequence shown here is derived from an EMBL/GenBank/DDBJ whole genome shotgun (WGS) entry which is preliminary data.</text>
</comment>
<evidence type="ECO:0000313" key="6">
    <source>
        <dbReference type="Proteomes" id="UP001209540"/>
    </source>
</evidence>
<protein>
    <submittedName>
        <fullName evidence="5">Sepiapterin reductase</fullName>
    </submittedName>
</protein>
<dbReference type="Proteomes" id="UP001209540">
    <property type="component" value="Unassembled WGS sequence"/>
</dbReference>
<dbReference type="SUPFAM" id="SSF51735">
    <property type="entry name" value="NAD(P)-binding Rossmann-fold domains"/>
    <property type="match status" value="1"/>
</dbReference>
<comment type="subcellular location">
    <subcellularLocation>
        <location evidence="1">Cytoplasm</location>
    </subcellularLocation>
</comment>
<keyword evidence="4" id="KW-0560">Oxidoreductase</keyword>
<dbReference type="GO" id="GO:0005737">
    <property type="term" value="C:cytoplasm"/>
    <property type="evidence" value="ECO:0007669"/>
    <property type="project" value="UniProtKB-SubCell"/>
</dbReference>
<dbReference type="Pfam" id="PF00106">
    <property type="entry name" value="adh_short"/>
    <property type="match status" value="1"/>
</dbReference>
<evidence type="ECO:0000256" key="4">
    <source>
        <dbReference type="ARBA" id="ARBA00023002"/>
    </source>
</evidence>
<reference evidence="5" key="2">
    <citation type="submission" date="2023-02" db="EMBL/GenBank/DDBJ databases">
        <authorList>
            <consortium name="DOE Joint Genome Institute"/>
            <person name="Mondo S.J."/>
            <person name="Chang Y."/>
            <person name="Wang Y."/>
            <person name="Ahrendt S."/>
            <person name="Andreopoulos W."/>
            <person name="Barry K."/>
            <person name="Beard J."/>
            <person name="Benny G.L."/>
            <person name="Blankenship S."/>
            <person name="Bonito G."/>
            <person name="Cuomo C."/>
            <person name="Desiro A."/>
            <person name="Gervers K.A."/>
            <person name="Hundley H."/>
            <person name="Kuo A."/>
            <person name="LaButti K."/>
            <person name="Lang B.F."/>
            <person name="Lipzen A."/>
            <person name="O'Donnell K."/>
            <person name="Pangilinan J."/>
            <person name="Reynolds N."/>
            <person name="Sandor L."/>
            <person name="Smith M.W."/>
            <person name="Tsang A."/>
            <person name="Grigoriev I.V."/>
            <person name="Stajich J.E."/>
            <person name="Spatafora J.W."/>
        </authorList>
    </citation>
    <scope>NUCLEOTIDE SEQUENCE</scope>
    <source>
        <strain evidence="5">RSA 2281</strain>
    </source>
</reference>
<name>A0AAD5K5I4_9FUNG</name>
<evidence type="ECO:0000313" key="5">
    <source>
        <dbReference type="EMBL" id="KAI9256443.1"/>
    </source>
</evidence>
<dbReference type="Gene3D" id="3.40.50.720">
    <property type="entry name" value="NAD(P)-binding Rossmann-like Domain"/>
    <property type="match status" value="1"/>
</dbReference>
<keyword evidence="3" id="KW-0521">NADP</keyword>
<dbReference type="PANTHER" id="PTHR44085">
    <property type="entry name" value="SEPIAPTERIN REDUCTASE"/>
    <property type="match status" value="1"/>
</dbReference>